<sequence length="196" mass="23784">MNEKNDINLEEIKPDYDFGKRNYKDKAKAGRLKLLKNLRDYNVLCVFLDGMVGPAIIGRYNKIYFIILVRHWSECSKSYKNRKFKEFMEIIDEIHPEFIKFYYCTLNENEHIRKEIKKYNEKYEKTMLYYVEKQDGVINKLKELNESNDFIHELKSHDVPCKKRIGIKKKLKINGILIRDERNHINKEEHILEFKE</sequence>
<evidence type="ECO:0000313" key="2">
    <source>
        <dbReference type="Proteomes" id="UP000789366"/>
    </source>
</evidence>
<feature type="non-terminal residue" evidence="1">
    <location>
        <position position="196"/>
    </location>
</feature>
<comment type="caution">
    <text evidence="1">The sequence shown here is derived from an EMBL/GenBank/DDBJ whole genome shotgun (WGS) entry which is preliminary data.</text>
</comment>
<dbReference type="EMBL" id="CAJVPW010023461">
    <property type="protein sequence ID" value="CAG8701370.1"/>
    <property type="molecule type" value="Genomic_DNA"/>
</dbReference>
<protein>
    <submittedName>
        <fullName evidence="1">13871_t:CDS:1</fullName>
    </submittedName>
</protein>
<proteinExistence type="predicted"/>
<reference evidence="1" key="1">
    <citation type="submission" date="2021-06" db="EMBL/GenBank/DDBJ databases">
        <authorList>
            <person name="Kallberg Y."/>
            <person name="Tangrot J."/>
            <person name="Rosling A."/>
        </authorList>
    </citation>
    <scope>NUCLEOTIDE SEQUENCE</scope>
    <source>
        <strain evidence="1">28 12/20/2015</strain>
    </source>
</reference>
<dbReference type="Proteomes" id="UP000789366">
    <property type="component" value="Unassembled WGS sequence"/>
</dbReference>
<keyword evidence="2" id="KW-1185">Reference proteome</keyword>
<evidence type="ECO:0000313" key="1">
    <source>
        <dbReference type="EMBL" id="CAG8701370.1"/>
    </source>
</evidence>
<accession>A0ACA9PBF8</accession>
<gene>
    <name evidence="1" type="ORF">SPELUC_LOCUS11292</name>
</gene>
<organism evidence="1 2">
    <name type="scientific">Cetraspora pellucida</name>
    <dbReference type="NCBI Taxonomy" id="1433469"/>
    <lineage>
        <taxon>Eukaryota</taxon>
        <taxon>Fungi</taxon>
        <taxon>Fungi incertae sedis</taxon>
        <taxon>Mucoromycota</taxon>
        <taxon>Glomeromycotina</taxon>
        <taxon>Glomeromycetes</taxon>
        <taxon>Diversisporales</taxon>
        <taxon>Gigasporaceae</taxon>
        <taxon>Cetraspora</taxon>
    </lineage>
</organism>
<name>A0ACA9PBF8_9GLOM</name>